<feature type="binding site" evidence="5">
    <location>
        <position position="91"/>
    </location>
    <ligand>
        <name>Ca(2+)</name>
        <dbReference type="ChEBI" id="CHEBI:29108"/>
        <label>2</label>
    </ligand>
</feature>
<feature type="binding site" evidence="5">
    <location>
        <position position="9"/>
    </location>
    <ligand>
        <name>Ca(2+)</name>
        <dbReference type="ChEBI" id="CHEBI:29108"/>
        <label>1</label>
    </ligand>
</feature>
<feature type="binding site" evidence="5">
    <location>
        <position position="499"/>
    </location>
    <ligand>
        <name>Ca(2+)</name>
        <dbReference type="ChEBI" id="CHEBI:29108"/>
        <label>2</label>
    </ligand>
</feature>
<name>Q8RLN4_GEOSE</name>
<feature type="binding site" evidence="3">
    <location>
        <position position="528"/>
    </location>
    <ligand>
        <name>Ca(2+)</name>
        <dbReference type="ChEBI" id="CHEBI:29108"/>
        <label>4</label>
    </ligand>
</feature>
<evidence type="ECO:0000313" key="1">
    <source>
        <dbReference type="EMBL" id="AAL86024.1"/>
    </source>
</evidence>
<feature type="binding site" evidence="5">
    <location>
        <position position="110"/>
    </location>
    <ligand>
        <name>Ca(2+)</name>
        <dbReference type="ChEBI" id="CHEBI:29108"/>
        <label>2</label>
    </ligand>
</feature>
<sequence length="676" mass="78123">MNVFRIHGDNIIECERVIDLILSKINPQKVKRGFISLSCPFIEIIFKEGHDYFHWRFDMFPGFNKNTNDRWNSNILDLLSQKGSFLYETPDVIITSLNNGKEEILMAIEFCSALQAGNQAWQRSGRAYSVGRTGYPYIYIVDFVKYELNNSDRSRKNLRFPNPAIPYSYISHSKNTGNFIVQAYFRGEEYQPKYDKKLKFFDETIFAEDDIADYIIAKLQHRDTSNIEQLLINKNLKMVEFLSKNTKNDNNFTYSEWESIYNGTYRITNLPSLGRFKFRKKIAEKSLSGKVKEFNNIVQRYSVGLASSDLPFGVIRKESRNDFINDVCKLYNINDMKIIKELKEDADLIVCMLKGFKPRGDDNRPDRGALPLVAMLAGENAQIFTFIYGPLIKGAINLIDQDINKLAKRNGLWKSFVSLSDFIVLDCPIIGESYNEFRLIINKNNKESILRKTSKQQNILVDPTPNHYQENDVDTVIYSIFKYIVPNCFSGMCNPPGGDWSGLSIIRNGHEFRWLSLPRVSENGKRPDHVIQILDLFEKPLLLSIESKEKPNDLEPKIGVQLIKYIEYLFDFTPSVQRKIAGGNWEFGNKSLVPNDFILLSAGAFIDYDNLTENDYEKIFEVTGCDLLIAIKNQNNPQKWVIKFKPKNTIAEKLVNYIKLNFKSNIFDTGFFHIEG</sequence>
<protein>
    <submittedName>
        <fullName evidence="1">BsmI</fullName>
    </submittedName>
</protein>
<evidence type="ECO:0007829" key="2">
    <source>
        <dbReference type="PDB" id="9EZ5"/>
    </source>
</evidence>
<dbReference type="SMR" id="Q8RLN4"/>
<feature type="binding site" evidence="4">
    <location>
        <position position="109"/>
    </location>
    <ligand>
        <name>Mg(2+)</name>
        <dbReference type="ChEBI" id="CHEBI:18420"/>
    </ligand>
</feature>
<feature type="binding site" evidence="5">
    <location>
        <position position="91"/>
    </location>
    <ligand>
        <name>Ca(2+)</name>
        <dbReference type="ChEBI" id="CHEBI:29108"/>
        <label>1</label>
    </ligand>
</feature>
<dbReference type="EMBL" id="AY079085">
    <property type="protein sequence ID" value="AAL86024.1"/>
    <property type="molecule type" value="Genomic_DNA"/>
</dbReference>
<feature type="binding site" evidence="3">
    <location>
        <position position="547"/>
    </location>
    <ligand>
        <name>Ca(2+)</name>
        <dbReference type="ChEBI" id="CHEBI:29108"/>
        <label>4</label>
    </ligand>
</feature>
<keyword evidence="2 3" id="KW-0002">3D-structure</keyword>
<reference evidence="1" key="1">
    <citation type="submission" date="2002-02" db="EMBL/GenBank/DDBJ databases">
        <title>Method for cloning and producing the BsmI restriction endonuclease in E. coli.</title>
        <authorList>
            <person name="Zhou J."/>
            <person name="Zhu Z."/>
            <person name="Xu S.-Y."/>
        </authorList>
    </citation>
    <scope>NUCLEOTIDE SEQUENCE</scope>
    <source>
        <strain evidence="1">NUB36</strain>
    </source>
</reference>
<organism evidence="1">
    <name type="scientific">Geobacillus stearothermophilus</name>
    <name type="common">Bacillus stearothermophilus</name>
    <dbReference type="NCBI Taxonomy" id="1422"/>
    <lineage>
        <taxon>Bacteria</taxon>
        <taxon>Bacillati</taxon>
        <taxon>Bacillota</taxon>
        <taxon>Bacilli</taxon>
        <taxon>Bacillales</taxon>
        <taxon>Anoxybacillaceae</taxon>
        <taxon>Geobacillus</taxon>
    </lineage>
</organism>
<evidence type="ECO:0007829" key="3">
    <source>
        <dbReference type="PDB" id="9EZ7"/>
    </source>
</evidence>
<reference evidence="2 3" key="2">
    <citation type="journal article" date="2025" name="Commun. Biol.">
        <title>Crystal structures of monomeric BsmI restriction endonuclease reveal coordinated sequential cleavage of two DNA strands.</title>
        <authorList>
            <person name="Sieskind R."/>
            <person name="Missoury S."/>
            <person name="Madru C."/>
            <person name="Commenge I."/>
            <person name="Niogret G."/>
            <person name="Hollenstein M."/>
            <person name="Rondelez Y."/>
            <person name="Sauguet L."/>
            <person name="Haouz A."/>
            <person name="Legrand P."/>
            <person name="Delarue M."/>
        </authorList>
    </citation>
    <scope>X-RAY CRYSTALLOGRAPHY (1.85 ANGSTROMS) IN COMPLEX WITH CA(2+) AND MG(2+)</scope>
</reference>
<dbReference type="AlphaFoldDB" id="Q8RLN4"/>
<dbReference type="PDB" id="9EZD">
    <property type="method" value="X-ray"/>
    <property type="resolution" value="2.63 A"/>
    <property type="chains" value="A=1-676"/>
</dbReference>
<accession>Q8RLN4</accession>
<feature type="binding site" evidence="5">
    <location>
        <position position="528"/>
    </location>
    <ligand>
        <name>Ca(2+)</name>
        <dbReference type="ChEBI" id="CHEBI:29108"/>
        <label>3</label>
    </ligand>
</feature>
<dbReference type="PDB" id="9EZ7">
    <property type="method" value="X-ray"/>
    <property type="resolution" value="2.03 A"/>
    <property type="chains" value="A=1-676"/>
</dbReference>
<dbReference type="GO" id="GO:0046872">
    <property type="term" value="F:metal ion binding"/>
    <property type="evidence" value="ECO:0007669"/>
    <property type="project" value="UniProtKB-KW"/>
</dbReference>
<evidence type="ECO:0007829" key="5">
    <source>
        <dbReference type="PDB" id="9F38"/>
    </source>
</evidence>
<feature type="binding site" evidence="5">
    <location>
        <position position="470"/>
    </location>
    <ligand>
        <name>Ca(2+)</name>
        <dbReference type="ChEBI" id="CHEBI:29108"/>
        <label>3</label>
    </ligand>
</feature>
<feature type="binding site" evidence="3">
    <location>
        <position position="470"/>
    </location>
    <ligand>
        <name>Ca(2+)</name>
        <dbReference type="ChEBI" id="CHEBI:29108"/>
        <label>4</label>
    </ligand>
</feature>
<dbReference type="PDB" id="9EZ5">
    <property type="method" value="X-ray"/>
    <property type="resolution" value="1.85 A"/>
    <property type="chains" value="A=1-676"/>
</dbReference>
<feature type="binding site" evidence="5">
    <location>
        <position position="109"/>
    </location>
    <ligand>
        <name>Ca(2+)</name>
        <dbReference type="ChEBI" id="CHEBI:29108"/>
        <label>2</label>
    </ligand>
</feature>
<dbReference type="REBASE" id="389">
    <property type="entry name" value="BsmI"/>
</dbReference>
<proteinExistence type="evidence at protein level"/>
<evidence type="ECO:0007829" key="4">
    <source>
        <dbReference type="PDB" id="9EZD"/>
    </source>
</evidence>
<dbReference type="PDB" id="9F38">
    <property type="method" value="X-ray"/>
    <property type="resolution" value="2.85 A"/>
    <property type="chains" value="A/Z=1-676"/>
</dbReference>
<keyword evidence="3 5" id="KW-0106">Calcium</keyword>
<gene>
    <name evidence="1" type="primary">bsmIR</name>
</gene>
<keyword evidence="3 4" id="KW-0479">Metal-binding</keyword>
<feature type="binding site" evidence="4">
    <location>
        <position position="91"/>
    </location>
    <ligand>
        <name>Mg(2+)</name>
        <dbReference type="ChEBI" id="CHEBI:18420"/>
    </ligand>
</feature>